<name>A0A6I3KYW4_9NOCA</name>
<dbReference type="SUPFAM" id="SSF55961">
    <property type="entry name" value="Bet v1-like"/>
    <property type="match status" value="1"/>
</dbReference>
<dbReference type="Gene3D" id="3.30.530.20">
    <property type="match status" value="1"/>
</dbReference>
<reference evidence="2 3" key="1">
    <citation type="submission" date="2019-11" db="EMBL/GenBank/DDBJ databases">
        <title>Nocardia sp. nov. CT2-14 isolated from soil.</title>
        <authorList>
            <person name="Kanchanasin P."/>
            <person name="Tanasupawat S."/>
            <person name="Yuki M."/>
            <person name="Kudo T."/>
        </authorList>
    </citation>
    <scope>NUCLEOTIDE SEQUENCE [LARGE SCALE GENOMIC DNA]</scope>
    <source>
        <strain evidence="2 3">CT2-14</strain>
    </source>
</reference>
<organism evidence="2 3">
    <name type="scientific">Nocardia aurantiaca</name>
    <dbReference type="NCBI Taxonomy" id="2675850"/>
    <lineage>
        <taxon>Bacteria</taxon>
        <taxon>Bacillati</taxon>
        <taxon>Actinomycetota</taxon>
        <taxon>Actinomycetes</taxon>
        <taxon>Mycobacteriales</taxon>
        <taxon>Nocardiaceae</taxon>
        <taxon>Nocardia</taxon>
    </lineage>
</organism>
<gene>
    <name evidence="2" type="ORF">GLP40_11700</name>
</gene>
<protein>
    <submittedName>
        <fullName evidence="2">Uncharacterized protein</fullName>
    </submittedName>
</protein>
<feature type="chain" id="PRO_5026296018" evidence="1">
    <location>
        <begin position="21"/>
        <end position="215"/>
    </location>
</feature>
<proteinExistence type="predicted"/>
<dbReference type="InterPro" id="IPR023393">
    <property type="entry name" value="START-like_dom_sf"/>
</dbReference>
<keyword evidence="1" id="KW-0732">Signal</keyword>
<keyword evidence="3" id="KW-1185">Reference proteome</keyword>
<dbReference type="Proteomes" id="UP000432464">
    <property type="component" value="Unassembled WGS sequence"/>
</dbReference>
<sequence>MRFMVGYALAIACATMGSPAAGSAVARADPAPSCVESENGYKLEWQVSWSIYEAEQQNPADGRSVTEVDLPITIAAPLDKVWDVYTDLRNDIGRHSFLRDIIVHRGCDDGDTVITDFTALEDIPIGPVTFPGHTQAEQRLHPNEHYYTADSWDVPNVTTHQLITFTDNGDGTTTVNEHLTFVADAALIDFTTDNGVAAHRATQAGIKQDIESGAL</sequence>
<evidence type="ECO:0000256" key="1">
    <source>
        <dbReference type="SAM" id="SignalP"/>
    </source>
</evidence>
<comment type="caution">
    <text evidence="2">The sequence shown here is derived from an EMBL/GenBank/DDBJ whole genome shotgun (WGS) entry which is preliminary data.</text>
</comment>
<feature type="signal peptide" evidence="1">
    <location>
        <begin position="1"/>
        <end position="20"/>
    </location>
</feature>
<evidence type="ECO:0000313" key="3">
    <source>
        <dbReference type="Proteomes" id="UP000432464"/>
    </source>
</evidence>
<evidence type="ECO:0000313" key="2">
    <source>
        <dbReference type="EMBL" id="MTE13434.1"/>
    </source>
</evidence>
<accession>A0A6I3KYW4</accession>
<dbReference type="RefSeq" id="WP_154787911.1">
    <property type="nucleotide sequence ID" value="NZ_WMBB01000005.1"/>
</dbReference>
<dbReference type="AlphaFoldDB" id="A0A6I3KYW4"/>
<dbReference type="EMBL" id="WMBB01000005">
    <property type="protein sequence ID" value="MTE13434.1"/>
    <property type="molecule type" value="Genomic_DNA"/>
</dbReference>